<reference evidence="7" key="1">
    <citation type="submission" date="2011-02" db="EMBL/GenBank/DDBJ databases">
        <title>The complete sequence of chromosome of Deinococcus proteolyticus DSM 20540.</title>
        <authorList>
            <consortium name="US DOE Joint Genome Institute (JGI-PGF)"/>
            <person name="Lucas S."/>
            <person name="Copeland A."/>
            <person name="Lapidus A."/>
            <person name="Bruce D."/>
            <person name="Goodwin L."/>
            <person name="Pitluck S."/>
            <person name="Kyrpides N."/>
            <person name="Mavromatis K."/>
            <person name="Pagani I."/>
            <person name="Ivanova N."/>
            <person name="Ovchinnikova G."/>
            <person name="Zeytun A."/>
            <person name="Detter J.C."/>
            <person name="Han C."/>
            <person name="Land M."/>
            <person name="Hauser L."/>
            <person name="Markowitz V."/>
            <person name="Cheng J.-F."/>
            <person name="Hugenholtz P."/>
            <person name="Woyke T."/>
            <person name="Wu D."/>
            <person name="Pukall R."/>
            <person name="Steenblock K."/>
            <person name="Brambilla E."/>
            <person name="Klenk H.-P."/>
            <person name="Eisen J.A."/>
        </authorList>
    </citation>
    <scope>NUCLEOTIDE SEQUENCE [LARGE SCALE GENOMIC DNA]</scope>
    <source>
        <strain evidence="7">ATCC 35074 / DSM 20540 / JCM 6276 / NBRC 101906 / NCIMB 13154 / VKM Ac-1939 / CCM 2703 / MRP</strain>
    </source>
</reference>
<proteinExistence type="predicted"/>
<name>F0RN51_DEIPM</name>
<dbReference type="GO" id="GO:0003700">
    <property type="term" value="F:DNA-binding transcription factor activity"/>
    <property type="evidence" value="ECO:0007669"/>
    <property type="project" value="TreeGrafter"/>
</dbReference>
<dbReference type="HOGENOM" id="CLU_069356_17_1_0"/>
<evidence type="ECO:0000259" key="5">
    <source>
        <dbReference type="PROSITE" id="PS50977"/>
    </source>
</evidence>
<keyword evidence="1" id="KW-0805">Transcription regulation</keyword>
<dbReference type="InterPro" id="IPR001647">
    <property type="entry name" value="HTH_TetR"/>
</dbReference>
<protein>
    <submittedName>
        <fullName evidence="6">Regulatory protein TetR</fullName>
    </submittedName>
</protein>
<dbReference type="Pfam" id="PF00440">
    <property type="entry name" value="TetR_N"/>
    <property type="match status" value="1"/>
</dbReference>
<feature type="domain" description="HTH tetR-type" evidence="5">
    <location>
        <begin position="14"/>
        <end position="73"/>
    </location>
</feature>
<evidence type="ECO:0000256" key="1">
    <source>
        <dbReference type="ARBA" id="ARBA00023015"/>
    </source>
</evidence>
<dbReference type="SUPFAM" id="SSF46689">
    <property type="entry name" value="Homeodomain-like"/>
    <property type="match status" value="1"/>
</dbReference>
<evidence type="ECO:0000313" key="6">
    <source>
        <dbReference type="EMBL" id="ADY26193.1"/>
    </source>
</evidence>
<dbReference type="InterPro" id="IPR036271">
    <property type="entry name" value="Tet_transcr_reg_TetR-rel_C_sf"/>
</dbReference>
<dbReference type="RefSeq" id="WP_013614802.1">
    <property type="nucleotide sequence ID" value="NC_015161.1"/>
</dbReference>
<dbReference type="KEGG" id="dpt:Deipr_1038"/>
<dbReference type="GO" id="GO:0000976">
    <property type="term" value="F:transcription cis-regulatory region binding"/>
    <property type="evidence" value="ECO:0007669"/>
    <property type="project" value="TreeGrafter"/>
</dbReference>
<dbReference type="STRING" id="693977.Deipr_1038"/>
<dbReference type="InterPro" id="IPR009057">
    <property type="entry name" value="Homeodomain-like_sf"/>
</dbReference>
<evidence type="ECO:0000256" key="2">
    <source>
        <dbReference type="ARBA" id="ARBA00023125"/>
    </source>
</evidence>
<dbReference type="PANTHER" id="PTHR30055:SF234">
    <property type="entry name" value="HTH-TYPE TRANSCRIPTIONAL REGULATOR BETI"/>
    <property type="match status" value="1"/>
</dbReference>
<dbReference type="InterPro" id="IPR049445">
    <property type="entry name" value="TetR_SbtR-like_C"/>
</dbReference>
<evidence type="ECO:0000256" key="4">
    <source>
        <dbReference type="PROSITE-ProRule" id="PRU00335"/>
    </source>
</evidence>
<dbReference type="OrthoDB" id="2720430at2"/>
<dbReference type="SUPFAM" id="SSF48498">
    <property type="entry name" value="Tetracyclin repressor-like, C-terminal domain"/>
    <property type="match status" value="1"/>
</dbReference>
<dbReference type="PROSITE" id="PS50977">
    <property type="entry name" value="HTH_TETR_2"/>
    <property type="match status" value="1"/>
</dbReference>
<dbReference type="PANTHER" id="PTHR30055">
    <property type="entry name" value="HTH-TYPE TRANSCRIPTIONAL REGULATOR RUTR"/>
    <property type="match status" value="1"/>
</dbReference>
<keyword evidence="7" id="KW-1185">Reference proteome</keyword>
<evidence type="ECO:0000256" key="3">
    <source>
        <dbReference type="ARBA" id="ARBA00023163"/>
    </source>
</evidence>
<feature type="DNA-binding region" description="H-T-H motif" evidence="4">
    <location>
        <begin position="36"/>
        <end position="55"/>
    </location>
</feature>
<dbReference type="PRINTS" id="PR00455">
    <property type="entry name" value="HTHTETR"/>
</dbReference>
<sequence>MTPETTRKPRADVLRNRALILETAQLHFLQQGVNTSLDAIAKEAGIGPGTLYRHFPTREALLAAVLQTRSEELAQRHAEAARLSDPSEALQVWLSALEEYLSSFSGLPEPLMAAARASEADNPLTLPCTELTEMTEDFLAPAQRSGAARPDVTGRDLFMAAAALAWVRGADSTEGASLAGLRRLVAEGYRQPTLDTGETA</sequence>
<reference evidence="6 7" key="2">
    <citation type="journal article" date="2012" name="Stand. Genomic Sci.">
        <title>Complete genome sequence of the orange-red pigmented, radioresistant Deinococcus proteolyticus type strain (MRP(T)).</title>
        <authorList>
            <person name="Copeland A."/>
            <person name="Zeytun A."/>
            <person name="Yassawong M."/>
            <person name="Nolan M."/>
            <person name="Lucas S."/>
            <person name="Hammon N."/>
            <person name="Deshpande S."/>
            <person name="Cheng J.F."/>
            <person name="Han C."/>
            <person name="Tapia R."/>
            <person name="Goodwin L.A."/>
            <person name="Pitluck S."/>
            <person name="Mavromatis K."/>
            <person name="Liolios K."/>
            <person name="Pagani I."/>
            <person name="Ivanova N."/>
            <person name="Mikhailova N."/>
            <person name="Pati A."/>
            <person name="Chen A."/>
            <person name="Palaniappan K."/>
            <person name="Land M."/>
            <person name="Hauser L."/>
            <person name="Jeffries C.D."/>
            <person name="Brambilla E.M."/>
            <person name="Rohde M."/>
            <person name="Sikorski J."/>
            <person name="Pukall R."/>
            <person name="Goker M."/>
            <person name="Detter J.C."/>
            <person name="Woyke T."/>
            <person name="Bristow J."/>
            <person name="Eisen J.A."/>
            <person name="Markowitz V."/>
            <person name="Hugenholtz P."/>
            <person name="Kyrpides N.C."/>
            <person name="Klenk H.P."/>
            <person name="Lapidus A."/>
        </authorList>
    </citation>
    <scope>NUCLEOTIDE SEQUENCE [LARGE SCALE GENOMIC DNA]</scope>
    <source>
        <strain evidence="7">ATCC 35074 / DSM 20540 / JCM 6276 / NBRC 101906 / NCIMB 13154 / VKM Ac-1939 / CCM 2703 / MRP</strain>
    </source>
</reference>
<keyword evidence="2 4" id="KW-0238">DNA-binding</keyword>
<dbReference type="Proteomes" id="UP000007718">
    <property type="component" value="Chromosome"/>
</dbReference>
<accession>F0RN51</accession>
<dbReference type="InterPro" id="IPR050109">
    <property type="entry name" value="HTH-type_TetR-like_transc_reg"/>
</dbReference>
<dbReference type="AlphaFoldDB" id="F0RN51"/>
<dbReference type="eggNOG" id="COG1309">
    <property type="taxonomic scope" value="Bacteria"/>
</dbReference>
<dbReference type="EMBL" id="CP002536">
    <property type="protein sequence ID" value="ADY26193.1"/>
    <property type="molecule type" value="Genomic_DNA"/>
</dbReference>
<gene>
    <name evidence="6" type="ordered locus">Deipr_1038</name>
</gene>
<organism evidence="6 7">
    <name type="scientific">Deinococcus proteolyticus (strain ATCC 35074 / DSM 20540 / JCM 6276 / NBRC 101906 / NCIMB 13154 / VKM Ac-1939 / CCM 2703 / MRP)</name>
    <dbReference type="NCBI Taxonomy" id="693977"/>
    <lineage>
        <taxon>Bacteria</taxon>
        <taxon>Thermotogati</taxon>
        <taxon>Deinococcota</taxon>
        <taxon>Deinococci</taxon>
        <taxon>Deinococcales</taxon>
        <taxon>Deinococcaceae</taxon>
        <taxon>Deinococcus</taxon>
    </lineage>
</organism>
<keyword evidence="3" id="KW-0804">Transcription</keyword>
<dbReference type="Gene3D" id="1.10.357.10">
    <property type="entry name" value="Tetracycline Repressor, domain 2"/>
    <property type="match status" value="1"/>
</dbReference>
<dbReference type="Pfam" id="PF21597">
    <property type="entry name" value="TetR_C_43"/>
    <property type="match status" value="1"/>
</dbReference>
<evidence type="ECO:0000313" key="7">
    <source>
        <dbReference type="Proteomes" id="UP000007718"/>
    </source>
</evidence>